<dbReference type="InterPro" id="IPR031616">
    <property type="entry name" value="BsrE-like"/>
</dbReference>
<dbReference type="Pfam" id="PF16935">
    <property type="entry name" value="Hol_Tox"/>
    <property type="match status" value="1"/>
</dbReference>
<evidence type="ECO:0000256" key="1">
    <source>
        <dbReference type="SAM" id="Phobius"/>
    </source>
</evidence>
<keyword evidence="1" id="KW-0812">Transmembrane</keyword>
<evidence type="ECO:0000313" key="3">
    <source>
        <dbReference type="Proteomes" id="UP001596022"/>
    </source>
</evidence>
<sequence>MDIADTLTIMIAFGALIALAIEIKNNPSYA</sequence>
<keyword evidence="3" id="KW-1185">Reference proteome</keyword>
<dbReference type="Proteomes" id="UP001596022">
    <property type="component" value="Unassembled WGS sequence"/>
</dbReference>
<comment type="caution">
    <text evidence="2">The sequence shown here is derived from an EMBL/GenBank/DDBJ whole genome shotgun (WGS) entry which is preliminary data.</text>
</comment>
<feature type="transmembrane region" description="Helical" evidence="1">
    <location>
        <begin position="6"/>
        <end position="23"/>
    </location>
</feature>
<dbReference type="EMBL" id="JBHSFW010000007">
    <property type="protein sequence ID" value="MFC4619286.1"/>
    <property type="molecule type" value="Genomic_DNA"/>
</dbReference>
<reference evidence="3" key="1">
    <citation type="journal article" date="2019" name="Int. J. Syst. Evol. Microbiol.">
        <title>The Global Catalogue of Microorganisms (GCM) 10K type strain sequencing project: providing services to taxonomists for standard genome sequencing and annotation.</title>
        <authorList>
            <consortium name="The Broad Institute Genomics Platform"/>
            <consortium name="The Broad Institute Genome Sequencing Center for Infectious Disease"/>
            <person name="Wu L."/>
            <person name="Ma J."/>
        </authorList>
    </citation>
    <scope>NUCLEOTIDE SEQUENCE [LARGE SCALE GENOMIC DNA]</scope>
    <source>
        <strain evidence="3">CGMCC 1.16306</strain>
    </source>
</reference>
<keyword evidence="1" id="KW-1133">Transmembrane helix</keyword>
<organism evidence="2 3">
    <name type="scientific">Camelliibacillus cellulosilyticus</name>
    <dbReference type="NCBI Taxonomy" id="2174486"/>
    <lineage>
        <taxon>Bacteria</taxon>
        <taxon>Bacillati</taxon>
        <taxon>Bacillota</taxon>
        <taxon>Bacilli</taxon>
        <taxon>Bacillales</taxon>
        <taxon>Sporolactobacillaceae</taxon>
        <taxon>Camelliibacillus</taxon>
    </lineage>
</organism>
<proteinExistence type="predicted"/>
<dbReference type="RefSeq" id="WP_376846385.1">
    <property type="nucleotide sequence ID" value="NZ_JBHSFW010000007.1"/>
</dbReference>
<name>A0ABV9GM91_9BACL</name>
<gene>
    <name evidence="2" type="ORF">ACFO4N_11230</name>
</gene>
<accession>A0ABV9GM91</accession>
<evidence type="ECO:0000313" key="2">
    <source>
        <dbReference type="EMBL" id="MFC4619286.1"/>
    </source>
</evidence>
<keyword evidence="1" id="KW-0472">Membrane</keyword>
<protein>
    <submittedName>
        <fullName evidence="2">Holin-like toxin</fullName>
    </submittedName>
</protein>